<dbReference type="InterPro" id="IPR052709">
    <property type="entry name" value="Transposase-MT_Hybrid"/>
</dbReference>
<dbReference type="PANTHER" id="PTHR46060:SF1">
    <property type="entry name" value="MARINER MOS1 TRANSPOSASE-LIKE PROTEIN"/>
    <property type="match status" value="1"/>
</dbReference>
<proteinExistence type="predicted"/>
<keyword evidence="2" id="KW-1185">Reference proteome</keyword>
<gene>
    <name evidence="1" type="primary">Necator_chrII.g6579</name>
    <name evidence="1" type="ORF">RB195_018786</name>
</gene>
<dbReference type="InterPro" id="IPR036397">
    <property type="entry name" value="RNaseH_sf"/>
</dbReference>
<organism evidence="1 2">
    <name type="scientific">Necator americanus</name>
    <name type="common">Human hookworm</name>
    <dbReference type="NCBI Taxonomy" id="51031"/>
    <lineage>
        <taxon>Eukaryota</taxon>
        <taxon>Metazoa</taxon>
        <taxon>Ecdysozoa</taxon>
        <taxon>Nematoda</taxon>
        <taxon>Chromadorea</taxon>
        <taxon>Rhabditida</taxon>
        <taxon>Rhabditina</taxon>
        <taxon>Rhabditomorpha</taxon>
        <taxon>Strongyloidea</taxon>
        <taxon>Ancylostomatidae</taxon>
        <taxon>Bunostominae</taxon>
        <taxon>Necator</taxon>
    </lineage>
</organism>
<protein>
    <recommendedName>
        <fullName evidence="3">Tc1-like transposase DDE domain-containing protein</fullName>
    </recommendedName>
</protein>
<accession>A0ABR1CDJ2</accession>
<evidence type="ECO:0000313" key="1">
    <source>
        <dbReference type="EMBL" id="KAK6735758.1"/>
    </source>
</evidence>
<reference evidence="1 2" key="1">
    <citation type="submission" date="2023-08" db="EMBL/GenBank/DDBJ databases">
        <title>A Necator americanus chromosomal reference genome.</title>
        <authorList>
            <person name="Ilik V."/>
            <person name="Petrzelkova K.J."/>
            <person name="Pardy F."/>
            <person name="Fuh T."/>
            <person name="Niatou-Singa F.S."/>
            <person name="Gouil Q."/>
            <person name="Baker L."/>
            <person name="Ritchie M.E."/>
            <person name="Jex A.R."/>
            <person name="Gazzola D."/>
            <person name="Li H."/>
            <person name="Toshio Fujiwara R."/>
            <person name="Zhan B."/>
            <person name="Aroian R.V."/>
            <person name="Pafco B."/>
            <person name="Schwarz E.M."/>
        </authorList>
    </citation>
    <scope>NUCLEOTIDE SEQUENCE [LARGE SCALE GENOMIC DNA]</scope>
    <source>
        <strain evidence="1 2">Aroian</strain>
        <tissue evidence="1">Whole animal</tissue>
    </source>
</reference>
<evidence type="ECO:0008006" key="3">
    <source>
        <dbReference type="Google" id="ProtNLM"/>
    </source>
</evidence>
<comment type="caution">
    <text evidence="1">The sequence shown here is derived from an EMBL/GenBank/DDBJ whole genome shotgun (WGS) entry which is preliminary data.</text>
</comment>
<sequence length="163" mass="18480">MAFGIGLTTQMKGNNGESLTKMASGNSTSTATSIWLSLIALTLQSRRKDSAKKNHIVFHHDNARPHVERRAIESIANKGWDLLPHPPYSPTVAPTDYHVRHSLKNWQTNKVYDDFDDLVADVKAWITSKNRDFHAQSTDCQANGKQFLKWMVTMLSNDHLNMF</sequence>
<dbReference type="Gene3D" id="3.30.420.10">
    <property type="entry name" value="Ribonuclease H-like superfamily/Ribonuclease H"/>
    <property type="match status" value="1"/>
</dbReference>
<dbReference type="EMBL" id="JAVFWL010000002">
    <property type="protein sequence ID" value="KAK6735758.1"/>
    <property type="molecule type" value="Genomic_DNA"/>
</dbReference>
<evidence type="ECO:0000313" key="2">
    <source>
        <dbReference type="Proteomes" id="UP001303046"/>
    </source>
</evidence>
<dbReference type="Proteomes" id="UP001303046">
    <property type="component" value="Unassembled WGS sequence"/>
</dbReference>
<name>A0ABR1CDJ2_NECAM</name>
<dbReference type="PANTHER" id="PTHR46060">
    <property type="entry name" value="MARINER MOS1 TRANSPOSASE-LIKE PROTEIN"/>
    <property type="match status" value="1"/>
</dbReference>